<gene>
    <name evidence="1" type="ORF">VFH_I261800</name>
</gene>
<sequence>MWVSHPSCKDIILETWKSKVIGCPMFILQKKLQILKSKLKEWNHSTFGNVHDTVKDTEDNLKNIQDQIAVNGNSDSLNTLEREAQAKLNSVLQMEEVFWKEKARLEGEWDILTDREKIANHVVSYYKDLFNKSSVLQEDNSIEEFIPSLMSDDTNNVLTMFPSYEKVHNVVLSLNIKDDVVKCTSAVFYRGMDYAKLQYKSPCFDSQSVHDNEKKPKVNVRIQEEWTSSSITDATFSREIKVFEHC</sequence>
<keyword evidence="2" id="KW-1185">Reference proteome</keyword>
<accession>A0AAV0YMB9</accession>
<proteinExistence type="predicted"/>
<evidence type="ECO:0000313" key="1">
    <source>
        <dbReference type="EMBL" id="CAI8586609.1"/>
    </source>
</evidence>
<dbReference type="Proteomes" id="UP001157006">
    <property type="component" value="Chromosome 1L"/>
</dbReference>
<organism evidence="1 2">
    <name type="scientific">Vicia faba</name>
    <name type="common">Broad bean</name>
    <name type="synonym">Faba vulgaris</name>
    <dbReference type="NCBI Taxonomy" id="3906"/>
    <lineage>
        <taxon>Eukaryota</taxon>
        <taxon>Viridiplantae</taxon>
        <taxon>Streptophyta</taxon>
        <taxon>Embryophyta</taxon>
        <taxon>Tracheophyta</taxon>
        <taxon>Spermatophyta</taxon>
        <taxon>Magnoliopsida</taxon>
        <taxon>eudicotyledons</taxon>
        <taxon>Gunneridae</taxon>
        <taxon>Pentapetalae</taxon>
        <taxon>rosids</taxon>
        <taxon>fabids</taxon>
        <taxon>Fabales</taxon>
        <taxon>Fabaceae</taxon>
        <taxon>Papilionoideae</taxon>
        <taxon>50 kb inversion clade</taxon>
        <taxon>NPAAA clade</taxon>
        <taxon>Hologalegina</taxon>
        <taxon>IRL clade</taxon>
        <taxon>Fabeae</taxon>
        <taxon>Vicia</taxon>
    </lineage>
</organism>
<dbReference type="EMBL" id="OX451736">
    <property type="protein sequence ID" value="CAI8586609.1"/>
    <property type="molecule type" value="Genomic_DNA"/>
</dbReference>
<protein>
    <submittedName>
        <fullName evidence="1">Uncharacterized protein</fullName>
    </submittedName>
</protein>
<reference evidence="1 2" key="1">
    <citation type="submission" date="2023-01" db="EMBL/GenBank/DDBJ databases">
        <authorList>
            <person name="Kreplak J."/>
        </authorList>
    </citation>
    <scope>NUCLEOTIDE SEQUENCE [LARGE SCALE GENOMIC DNA]</scope>
</reference>
<dbReference type="AlphaFoldDB" id="A0AAV0YMB9"/>
<evidence type="ECO:0000313" key="2">
    <source>
        <dbReference type="Proteomes" id="UP001157006"/>
    </source>
</evidence>
<name>A0AAV0YMB9_VICFA</name>